<gene>
    <name evidence="3" type="ORF">MNR06_09680</name>
</gene>
<sequence>MKKLILSLMIMFSSSMAFAGWGAIAYDTVTGRYGYSYGWSTRAQAESTALSYCAATYCQLRVVGYNNYIALAVSKTYRTVWGVGYSTNRYEALYWSMYYCNSGTTSCRVLVNVRTN</sequence>
<organism evidence="3 4">
    <name type="scientific">Bdellovibrio reynosensis</name>
    <dbReference type="NCBI Taxonomy" id="2835041"/>
    <lineage>
        <taxon>Bacteria</taxon>
        <taxon>Pseudomonadati</taxon>
        <taxon>Bdellovibrionota</taxon>
        <taxon>Bdellovibrionia</taxon>
        <taxon>Bdellovibrionales</taxon>
        <taxon>Pseudobdellovibrionaceae</taxon>
        <taxon>Bdellovibrio</taxon>
    </lineage>
</organism>
<dbReference type="Proteomes" id="UP000830116">
    <property type="component" value="Chromosome"/>
</dbReference>
<dbReference type="EMBL" id="CP093442">
    <property type="protein sequence ID" value="UOE99968.1"/>
    <property type="molecule type" value="Genomic_DNA"/>
</dbReference>
<evidence type="ECO:0000256" key="1">
    <source>
        <dbReference type="SAM" id="SignalP"/>
    </source>
</evidence>
<keyword evidence="1" id="KW-0732">Signal</keyword>
<keyword evidence="4" id="KW-1185">Reference proteome</keyword>
<evidence type="ECO:0000313" key="4">
    <source>
        <dbReference type="Proteomes" id="UP000830116"/>
    </source>
</evidence>
<dbReference type="Pfam" id="PF13827">
    <property type="entry name" value="DUF4189"/>
    <property type="match status" value="1"/>
</dbReference>
<evidence type="ECO:0000259" key="2">
    <source>
        <dbReference type="Pfam" id="PF13827"/>
    </source>
</evidence>
<name>A0ABY4C655_9BACT</name>
<accession>A0ABY4C655</accession>
<dbReference type="RefSeq" id="WP_243535482.1">
    <property type="nucleotide sequence ID" value="NZ_CP093442.1"/>
</dbReference>
<dbReference type="InterPro" id="IPR025240">
    <property type="entry name" value="DUF4189"/>
</dbReference>
<feature type="signal peptide" evidence="1">
    <location>
        <begin position="1"/>
        <end position="19"/>
    </location>
</feature>
<proteinExistence type="predicted"/>
<reference evidence="3" key="1">
    <citation type="submission" date="2022-03" db="EMBL/GenBank/DDBJ databases">
        <title>Genome Identification and Characterization of new species Bdellovibrio reynosense LBG001 sp. nov. from a Mexico soil sample.</title>
        <authorList>
            <person name="Camilli A."/>
            <person name="Ajao Y."/>
            <person name="Guo X."/>
        </authorList>
    </citation>
    <scope>NUCLEOTIDE SEQUENCE</scope>
    <source>
        <strain evidence="3">LBG001</strain>
    </source>
</reference>
<feature type="chain" id="PRO_5045149742" evidence="1">
    <location>
        <begin position="20"/>
        <end position="116"/>
    </location>
</feature>
<evidence type="ECO:0000313" key="3">
    <source>
        <dbReference type="EMBL" id="UOE99968.1"/>
    </source>
</evidence>
<feature type="domain" description="DUF4189" evidence="2">
    <location>
        <begin position="21"/>
        <end position="112"/>
    </location>
</feature>
<protein>
    <submittedName>
        <fullName evidence="3">DUF4189 domain-containing protein</fullName>
    </submittedName>
</protein>